<evidence type="ECO:0000256" key="1">
    <source>
        <dbReference type="PROSITE-ProRule" id="PRU00339"/>
    </source>
</evidence>
<dbReference type="Gene3D" id="1.25.40.10">
    <property type="entry name" value="Tetratricopeptide repeat domain"/>
    <property type="match status" value="1"/>
</dbReference>
<keyword evidence="2" id="KW-0472">Membrane</keyword>
<accession>A0A1H7Y9J9</accession>
<dbReference type="SUPFAM" id="SSF48452">
    <property type="entry name" value="TPR-like"/>
    <property type="match status" value="1"/>
</dbReference>
<dbReference type="OrthoDB" id="7390129at2"/>
<keyword evidence="2" id="KW-0812">Transmembrane</keyword>
<feature type="repeat" description="TPR" evidence="1">
    <location>
        <begin position="152"/>
        <end position="185"/>
    </location>
</feature>
<feature type="transmembrane region" description="Helical" evidence="2">
    <location>
        <begin position="25"/>
        <end position="43"/>
    </location>
</feature>
<name>A0A1H7Y9J9_9SPHN</name>
<evidence type="ECO:0000256" key="2">
    <source>
        <dbReference type="SAM" id="Phobius"/>
    </source>
</evidence>
<dbReference type="InterPro" id="IPR019734">
    <property type="entry name" value="TPR_rpt"/>
</dbReference>
<proteinExistence type="predicted"/>
<keyword evidence="2" id="KW-1133">Transmembrane helix</keyword>
<dbReference type="Proteomes" id="UP000199206">
    <property type="component" value="Unassembled WGS sequence"/>
</dbReference>
<protein>
    <submittedName>
        <fullName evidence="3">Uncharacterized protein</fullName>
    </submittedName>
</protein>
<evidence type="ECO:0000313" key="4">
    <source>
        <dbReference type="Proteomes" id="UP000199206"/>
    </source>
</evidence>
<keyword evidence="4" id="KW-1185">Reference proteome</keyword>
<dbReference type="STRING" id="1166340.SAMN05192583_0167"/>
<dbReference type="EMBL" id="FOCF01000001">
    <property type="protein sequence ID" value="SEM42800.1"/>
    <property type="molecule type" value="Genomic_DNA"/>
</dbReference>
<dbReference type="InterPro" id="IPR011990">
    <property type="entry name" value="TPR-like_helical_dom_sf"/>
</dbReference>
<keyword evidence="1" id="KW-0802">TPR repeat</keyword>
<reference evidence="4" key="1">
    <citation type="submission" date="2016-10" db="EMBL/GenBank/DDBJ databases">
        <authorList>
            <person name="Varghese N."/>
            <person name="Submissions S."/>
        </authorList>
    </citation>
    <scope>NUCLEOTIDE SEQUENCE [LARGE SCALE GENOMIC DNA]</scope>
    <source>
        <strain evidence="4">S6-262</strain>
    </source>
</reference>
<organism evidence="3 4">
    <name type="scientific">Sphingomonas gellani</name>
    <dbReference type="NCBI Taxonomy" id="1166340"/>
    <lineage>
        <taxon>Bacteria</taxon>
        <taxon>Pseudomonadati</taxon>
        <taxon>Pseudomonadota</taxon>
        <taxon>Alphaproteobacteria</taxon>
        <taxon>Sphingomonadales</taxon>
        <taxon>Sphingomonadaceae</taxon>
        <taxon>Sphingomonas</taxon>
    </lineage>
</organism>
<evidence type="ECO:0000313" key="3">
    <source>
        <dbReference type="EMBL" id="SEM42800.1"/>
    </source>
</evidence>
<gene>
    <name evidence="3" type="ORF">SAMN05192583_0167</name>
</gene>
<sequence>MGWLALLVLGLLSFGGLVTLRVPRLLWSVVGAALMLGATGYAVQGSPLMPTRAARPSAERVADDPALTDLRDRMLGRYTGDGAYQVAADAMTRAGDDKAAVQVILGGLRRVPNSLLLWNGLGMALTAHDGNQVSPPALFAFQQAARLGPEHPAPPFFLGLAYVRAGDFAKARPLWARAMTLSPDGASYKRDIALRLALLDRYLTMAEQR</sequence>
<dbReference type="PROSITE" id="PS50005">
    <property type="entry name" value="TPR"/>
    <property type="match status" value="1"/>
</dbReference>
<dbReference type="AlphaFoldDB" id="A0A1H7Y9J9"/>